<dbReference type="Pfam" id="PF13802">
    <property type="entry name" value="Gal_mutarotas_2"/>
    <property type="match status" value="1"/>
</dbReference>
<dbReference type="SUPFAM" id="SSF51011">
    <property type="entry name" value="Glycosyl hydrolase domain"/>
    <property type="match status" value="1"/>
</dbReference>
<evidence type="ECO:0000256" key="2">
    <source>
        <dbReference type="ARBA" id="ARBA00022801"/>
    </source>
</evidence>
<name>A0A9D2G4Z8_9FIRM</name>
<evidence type="ECO:0000259" key="6">
    <source>
        <dbReference type="Pfam" id="PF13802"/>
    </source>
</evidence>
<dbReference type="Gene3D" id="2.60.40.1760">
    <property type="entry name" value="glycosyl hydrolase (family 31)"/>
    <property type="match status" value="1"/>
</dbReference>
<reference evidence="8" key="2">
    <citation type="submission" date="2021-04" db="EMBL/GenBank/DDBJ databases">
        <authorList>
            <person name="Gilroy R."/>
        </authorList>
    </citation>
    <scope>NUCLEOTIDE SEQUENCE</scope>
    <source>
        <strain evidence="8">ChiW7-2402</strain>
    </source>
</reference>
<dbReference type="Proteomes" id="UP000824102">
    <property type="component" value="Unassembled WGS sequence"/>
</dbReference>
<dbReference type="InterPro" id="IPR025887">
    <property type="entry name" value="Glyco_hydro_31_N_dom"/>
</dbReference>
<dbReference type="InterPro" id="IPR017853">
    <property type="entry name" value="GH"/>
</dbReference>
<accession>A0A9D2G4Z8</accession>
<evidence type="ECO:0000256" key="3">
    <source>
        <dbReference type="ARBA" id="ARBA00023295"/>
    </source>
</evidence>
<dbReference type="GO" id="GO:0005975">
    <property type="term" value="P:carbohydrate metabolic process"/>
    <property type="evidence" value="ECO:0007669"/>
    <property type="project" value="InterPro"/>
</dbReference>
<keyword evidence="2 4" id="KW-0378">Hydrolase</keyword>
<evidence type="ECO:0000313" key="8">
    <source>
        <dbReference type="EMBL" id="HIZ72708.1"/>
    </source>
</evidence>
<dbReference type="CDD" id="cd06604">
    <property type="entry name" value="GH31_glucosidase_II_MalA"/>
    <property type="match status" value="1"/>
</dbReference>
<dbReference type="InterPro" id="IPR048395">
    <property type="entry name" value="Glyco_hydro_31_C"/>
</dbReference>
<feature type="domain" description="Glycoside hydrolase family 31 N-terminal" evidence="6">
    <location>
        <begin position="44"/>
        <end position="112"/>
    </location>
</feature>
<dbReference type="GO" id="GO:0030246">
    <property type="term" value="F:carbohydrate binding"/>
    <property type="evidence" value="ECO:0007669"/>
    <property type="project" value="InterPro"/>
</dbReference>
<keyword evidence="3 4" id="KW-0326">Glycosidase</keyword>
<dbReference type="PANTHER" id="PTHR22762:SF120">
    <property type="entry name" value="HETEROGLYCAN GLUCOSIDASE 1"/>
    <property type="match status" value="1"/>
</dbReference>
<organism evidence="8 9">
    <name type="scientific">Candidatus Gallimonas intestinavium</name>
    <dbReference type="NCBI Taxonomy" id="2838603"/>
    <lineage>
        <taxon>Bacteria</taxon>
        <taxon>Bacillati</taxon>
        <taxon>Bacillota</taxon>
        <taxon>Clostridia</taxon>
        <taxon>Candidatus Gallimonas</taxon>
    </lineage>
</organism>
<evidence type="ECO:0000313" key="9">
    <source>
        <dbReference type="Proteomes" id="UP000824102"/>
    </source>
</evidence>
<dbReference type="PANTHER" id="PTHR22762">
    <property type="entry name" value="ALPHA-GLUCOSIDASE"/>
    <property type="match status" value="1"/>
</dbReference>
<dbReference type="EMBL" id="DXBB01000059">
    <property type="protein sequence ID" value="HIZ72708.1"/>
    <property type="molecule type" value="Genomic_DNA"/>
</dbReference>
<comment type="similarity">
    <text evidence="1 4">Belongs to the glycosyl hydrolase 31 family.</text>
</comment>
<feature type="domain" description="Glycoside hydrolase family 31 TIM barrel" evidence="5">
    <location>
        <begin position="154"/>
        <end position="496"/>
    </location>
</feature>
<comment type="caution">
    <text evidence="8">The sequence shown here is derived from an EMBL/GenBank/DDBJ whole genome shotgun (WGS) entry which is preliminary data.</text>
</comment>
<dbReference type="PROSITE" id="PS00129">
    <property type="entry name" value="GLYCOSYL_HYDROL_F31_1"/>
    <property type="match status" value="1"/>
</dbReference>
<dbReference type="Pfam" id="PF01055">
    <property type="entry name" value="Glyco_hydro_31_2nd"/>
    <property type="match status" value="1"/>
</dbReference>
<dbReference type="Gene3D" id="3.20.20.80">
    <property type="entry name" value="Glycosidases"/>
    <property type="match status" value="1"/>
</dbReference>
<evidence type="ECO:0000256" key="1">
    <source>
        <dbReference type="ARBA" id="ARBA00007806"/>
    </source>
</evidence>
<dbReference type="SUPFAM" id="SSF51445">
    <property type="entry name" value="(Trans)glycosidases"/>
    <property type="match status" value="1"/>
</dbReference>
<dbReference type="Pfam" id="PF21365">
    <property type="entry name" value="Glyco_hydro_31_3rd"/>
    <property type="match status" value="1"/>
</dbReference>
<dbReference type="InterPro" id="IPR011013">
    <property type="entry name" value="Gal_mutarotase_sf_dom"/>
</dbReference>
<evidence type="ECO:0000256" key="4">
    <source>
        <dbReference type="RuleBase" id="RU361185"/>
    </source>
</evidence>
<evidence type="ECO:0000259" key="5">
    <source>
        <dbReference type="Pfam" id="PF01055"/>
    </source>
</evidence>
<dbReference type="InterPro" id="IPR000322">
    <property type="entry name" value="Glyco_hydro_31_TIM"/>
</dbReference>
<dbReference type="Gene3D" id="2.60.40.4040">
    <property type="match status" value="1"/>
</dbReference>
<feature type="domain" description="Glycosyl hydrolase family 31 C-terminal" evidence="7">
    <location>
        <begin position="508"/>
        <end position="595"/>
    </location>
</feature>
<protein>
    <submittedName>
        <fullName evidence="8">Alpha-glucosidase</fullName>
    </submittedName>
</protein>
<dbReference type="SUPFAM" id="SSF74650">
    <property type="entry name" value="Galactose mutarotase-like"/>
    <property type="match status" value="1"/>
</dbReference>
<gene>
    <name evidence="8" type="ORF">H9964_03925</name>
</gene>
<proteinExistence type="inferred from homology"/>
<dbReference type="CDD" id="cd14752">
    <property type="entry name" value="GH31_N"/>
    <property type="match status" value="1"/>
</dbReference>
<dbReference type="InterPro" id="IPR030458">
    <property type="entry name" value="Glyco_hydro_31_AS"/>
</dbReference>
<dbReference type="AlphaFoldDB" id="A0A9D2G4Z8"/>
<reference evidence="8" key="1">
    <citation type="journal article" date="2021" name="PeerJ">
        <title>Extensive microbial diversity within the chicken gut microbiome revealed by metagenomics and culture.</title>
        <authorList>
            <person name="Gilroy R."/>
            <person name="Ravi A."/>
            <person name="Getino M."/>
            <person name="Pursley I."/>
            <person name="Horton D.L."/>
            <person name="Alikhan N.F."/>
            <person name="Baker D."/>
            <person name="Gharbi K."/>
            <person name="Hall N."/>
            <person name="Watson M."/>
            <person name="Adriaenssens E.M."/>
            <person name="Foster-Nyarko E."/>
            <person name="Jarju S."/>
            <person name="Secka A."/>
            <person name="Antonio M."/>
            <person name="Oren A."/>
            <person name="Chaudhuri R.R."/>
            <person name="La Ragione R."/>
            <person name="Hildebrand F."/>
            <person name="Pallen M.J."/>
        </authorList>
    </citation>
    <scope>NUCLEOTIDE SEQUENCE</scope>
    <source>
        <strain evidence="8">ChiW7-2402</strain>
    </source>
</reference>
<sequence length="643" mass="73167">MITKYRFGNVFETGAVTAAVREGEKLPCFDVRREGAGTRFCCPLGEDDVVFGLGETMRGIDKRGGRYVSFNTDNPHHNDEMPSLYGSHNFFIVDGERTFGAFFDTSARVIFDIDFEGSGKIEILAEQGVAVYFVEGESTNDIARQFLAAIGRSYLPPLWAFGFGQSRWGYKTEKDIRRIADRYKRARMPLEYICLDIDYMDRYIDFTVNKQRFPDMKGLVKEMKARGVRLVPIVDAGIKIEPGNPVYEEGVREGYFCKNLEGKDFCAAVWPGMTHFPDFLQAKAREWFGRQYKFYTDLGFEGFWNDMNEPAIFYSEYNPSRLGDKSCGDPLYKGGARLSDYKCFTHNVDGKTVSHWDVHNLFGAKMTEASSEGLEKLLDKRFLLFSRSSYIGAHRFGGIWTGDNSSTFLMLRRNVTMMPGLNMSGFLYSGADTGGFGGNCSRELLLRWLAFSVFTPLMRNHTTIFTRNQECFRYRGKRDFRSILSLRYRLLPYIYSEFMKAALSSDLYIRPLAFAYPKDALARHIEDELLVGDSLLVAPVLEKGAKGRKVYLPEEMMEVRWNGKEFLTREVPAGEQFVNVPLGEVVFYIRKGKCIPVGKGGSNTMEIDLSNVTLLGGGTEYTQYLDDGFTRECTAKNLRVLSK</sequence>
<dbReference type="GO" id="GO:0004553">
    <property type="term" value="F:hydrolase activity, hydrolyzing O-glycosyl compounds"/>
    <property type="evidence" value="ECO:0007669"/>
    <property type="project" value="InterPro"/>
</dbReference>
<evidence type="ECO:0000259" key="7">
    <source>
        <dbReference type="Pfam" id="PF21365"/>
    </source>
</evidence>